<accession>A0A812KV66</accession>
<evidence type="ECO:0000313" key="1">
    <source>
        <dbReference type="EMBL" id="CAE7234334.1"/>
    </source>
</evidence>
<name>A0A812KV66_SYMPI</name>
<comment type="caution">
    <text evidence="1">The sequence shown here is derived from an EMBL/GenBank/DDBJ whole genome shotgun (WGS) entry which is preliminary data.</text>
</comment>
<dbReference type="OrthoDB" id="448495at2759"/>
<evidence type="ECO:0008006" key="3">
    <source>
        <dbReference type="Google" id="ProtNLM"/>
    </source>
</evidence>
<sequence length="194" mass="21554">MFGHPFAMGMGMPMSLPVVVRDLRADRSGPPRMATVRVGGIPVGTLNLDPMGMPFPGHLGADPLIMEALSRQRSLSPPRRTSSFTMQLYHETSPEYADEIVRTQRMKRGSSGLAGGGIYFAESPEEARRKAHSHGAMLQATVRLGNMKIVHRSSDEYYRGLQSQGYDSVKLLDRPTGTEYVVYSWEQVSNIRRV</sequence>
<dbReference type="EMBL" id="CAJNIZ010004603">
    <property type="protein sequence ID" value="CAE7234334.1"/>
    <property type="molecule type" value="Genomic_DNA"/>
</dbReference>
<protein>
    <recommendedName>
        <fullName evidence="3">PARP catalytic domain-containing protein</fullName>
    </recommendedName>
</protein>
<dbReference type="Proteomes" id="UP000649617">
    <property type="component" value="Unassembled WGS sequence"/>
</dbReference>
<dbReference type="SUPFAM" id="SSF56399">
    <property type="entry name" value="ADP-ribosylation"/>
    <property type="match status" value="1"/>
</dbReference>
<gene>
    <name evidence="1" type="ORF">SPIL2461_LOCUS3723</name>
</gene>
<dbReference type="AlphaFoldDB" id="A0A812KV66"/>
<keyword evidence="2" id="KW-1185">Reference proteome</keyword>
<reference evidence="1" key="1">
    <citation type="submission" date="2021-02" db="EMBL/GenBank/DDBJ databases">
        <authorList>
            <person name="Dougan E. K."/>
            <person name="Rhodes N."/>
            <person name="Thang M."/>
            <person name="Chan C."/>
        </authorList>
    </citation>
    <scope>NUCLEOTIDE SEQUENCE</scope>
</reference>
<dbReference type="Gene3D" id="3.90.228.10">
    <property type="match status" value="1"/>
</dbReference>
<evidence type="ECO:0000313" key="2">
    <source>
        <dbReference type="Proteomes" id="UP000649617"/>
    </source>
</evidence>
<proteinExistence type="predicted"/>
<organism evidence="1 2">
    <name type="scientific">Symbiodinium pilosum</name>
    <name type="common">Dinoflagellate</name>
    <dbReference type="NCBI Taxonomy" id="2952"/>
    <lineage>
        <taxon>Eukaryota</taxon>
        <taxon>Sar</taxon>
        <taxon>Alveolata</taxon>
        <taxon>Dinophyceae</taxon>
        <taxon>Suessiales</taxon>
        <taxon>Symbiodiniaceae</taxon>
        <taxon>Symbiodinium</taxon>
    </lineage>
</organism>